<evidence type="ECO:0000313" key="2">
    <source>
        <dbReference type="EMBL" id="KAK1734001.1"/>
    </source>
</evidence>
<keyword evidence="3" id="KW-1185">Reference proteome</keyword>
<dbReference type="AlphaFoldDB" id="A0AAD8XU88"/>
<dbReference type="GO" id="GO:0015708">
    <property type="term" value="P:silicic acid import across plasma membrane"/>
    <property type="evidence" value="ECO:0007669"/>
    <property type="project" value="InterPro"/>
</dbReference>
<protein>
    <submittedName>
        <fullName evidence="2">Silicon transporter</fullName>
    </submittedName>
</protein>
<keyword evidence="1" id="KW-1133">Transmembrane helix</keyword>
<keyword evidence="1" id="KW-0812">Transmembrane</keyword>
<evidence type="ECO:0000313" key="3">
    <source>
        <dbReference type="Proteomes" id="UP001224775"/>
    </source>
</evidence>
<feature type="transmembrane region" description="Helical" evidence="1">
    <location>
        <begin position="157"/>
        <end position="180"/>
    </location>
</feature>
<accession>A0AAD8XU88</accession>
<dbReference type="EMBL" id="JATAAI010000042">
    <property type="protein sequence ID" value="KAK1734001.1"/>
    <property type="molecule type" value="Genomic_DNA"/>
</dbReference>
<gene>
    <name evidence="2" type="ORF">QTG54_015259</name>
</gene>
<feature type="transmembrane region" description="Helical" evidence="1">
    <location>
        <begin position="347"/>
        <end position="371"/>
    </location>
</feature>
<dbReference type="Proteomes" id="UP001224775">
    <property type="component" value="Unassembled WGS sequence"/>
</dbReference>
<organism evidence="2 3">
    <name type="scientific">Skeletonema marinoi</name>
    <dbReference type="NCBI Taxonomy" id="267567"/>
    <lineage>
        <taxon>Eukaryota</taxon>
        <taxon>Sar</taxon>
        <taxon>Stramenopiles</taxon>
        <taxon>Ochrophyta</taxon>
        <taxon>Bacillariophyta</taxon>
        <taxon>Coscinodiscophyceae</taxon>
        <taxon>Thalassiosirophycidae</taxon>
        <taxon>Thalassiosirales</taxon>
        <taxon>Skeletonemataceae</taxon>
        <taxon>Skeletonema</taxon>
        <taxon>Skeletonema marinoi-dohrnii complex</taxon>
    </lineage>
</organism>
<feature type="transmembrane region" description="Helical" evidence="1">
    <location>
        <begin position="244"/>
        <end position="266"/>
    </location>
</feature>
<feature type="transmembrane region" description="Helical" evidence="1">
    <location>
        <begin position="58"/>
        <end position="75"/>
    </location>
</feature>
<comment type="caution">
    <text evidence="2">The sequence shown here is derived from an EMBL/GenBank/DDBJ whole genome shotgun (WGS) entry which is preliminary data.</text>
</comment>
<dbReference type="Pfam" id="PF03842">
    <property type="entry name" value="Silic_transp"/>
    <property type="match status" value="1"/>
</dbReference>
<reference evidence="2" key="1">
    <citation type="submission" date="2023-06" db="EMBL/GenBank/DDBJ databases">
        <title>Survivors Of The Sea: Transcriptome response of Skeletonema marinoi to long-term dormancy.</title>
        <authorList>
            <person name="Pinder M.I.M."/>
            <person name="Kourtchenko O."/>
            <person name="Robertson E.K."/>
            <person name="Larsson T."/>
            <person name="Maumus F."/>
            <person name="Osuna-Cruz C.M."/>
            <person name="Vancaester E."/>
            <person name="Stenow R."/>
            <person name="Vandepoele K."/>
            <person name="Ploug H."/>
            <person name="Bruchert V."/>
            <person name="Godhe A."/>
            <person name="Topel M."/>
        </authorList>
    </citation>
    <scope>NUCLEOTIDE SEQUENCE</scope>
    <source>
        <strain evidence="2">R05AC</strain>
    </source>
</reference>
<name>A0AAD8XU88_9STRA</name>
<proteinExistence type="predicted"/>
<feature type="transmembrane region" description="Helical" evidence="1">
    <location>
        <begin position="125"/>
        <end position="145"/>
    </location>
</feature>
<feature type="transmembrane region" description="Helical" evidence="1">
    <location>
        <begin position="201"/>
        <end position="224"/>
    </location>
</feature>
<feature type="transmembrane region" description="Helical" evidence="1">
    <location>
        <begin position="27"/>
        <end position="46"/>
    </location>
</feature>
<dbReference type="InterPro" id="IPR004693">
    <property type="entry name" value="Silicon_transpt"/>
</dbReference>
<keyword evidence="1" id="KW-0472">Membrane</keyword>
<evidence type="ECO:0000256" key="1">
    <source>
        <dbReference type="SAM" id="Phobius"/>
    </source>
</evidence>
<feature type="transmembrane region" description="Helical" evidence="1">
    <location>
        <begin position="377"/>
        <end position="399"/>
    </location>
</feature>
<sequence length="469" mass="51513">MTDAEIKKEELADAHDVELTPFTIFRYTYSVILLIFSIVLVVSLMFTGNTKLAADASPWAALFVCVAAVVWLSMIEGQQASLVGLPPVDPELYKETHPVTYLNAATAFLGDNLDRYLMGRQFMTIFLDVGLGMIIFTCQLGQLTTQVNASHCMLDFINNYFALFTLYTAMCIEFSERALLCFWKAHPLQRRAQERIHTPFLLGRVLMSLAILGFSLAVVISALFQGRTMMAVKYPSVSNGASVFLFFFLMCIVGMLEGMQIAFFAVAKLPASERGTTFFGRKTCDLLFKGNGQNLPGFMIGRQLTVVASFFIVASITSMNIQPGNEDGNIFGVSDGAQAFLNLGFHAAVITTILASITWQLAASAFPIAFLNNPVTYVLLVFALFLEWTGLCAGAWVLARVMKKALKYEYDEVYVGTPEERAANNHADKDFADDTGKMYGGGFRGHAVGSHDALDGPIASKDEVEEEAV</sequence>